<dbReference type="Pfam" id="PF09898">
    <property type="entry name" value="DUF2125"/>
    <property type="match status" value="1"/>
</dbReference>
<protein>
    <submittedName>
        <fullName evidence="1">DUF2125 domain-containing protein</fullName>
    </submittedName>
</protein>
<evidence type="ECO:0000313" key="2">
    <source>
        <dbReference type="Proteomes" id="UP001243757"/>
    </source>
</evidence>
<dbReference type="EMBL" id="JASNJD010000004">
    <property type="protein sequence ID" value="MDK3017419.1"/>
    <property type="molecule type" value="Genomic_DNA"/>
</dbReference>
<name>A0ABT7EYL5_9RHOB</name>
<dbReference type="InterPro" id="IPR018666">
    <property type="entry name" value="DUF2125"/>
</dbReference>
<evidence type="ECO:0000313" key="1">
    <source>
        <dbReference type="EMBL" id="MDK3017419.1"/>
    </source>
</evidence>
<proteinExistence type="predicted"/>
<sequence length="334" mass="36629">MRRLIKIAIVLGLLWSGVWLAGSLVLKRGIEGWFATQAARGWQAEYAAITGSGYPLRHMTLIDTPALADPGSGAAWRADWLLLDSPAIWPGHQRLQFPATDQRLSFFDRTTVIRAEDMQARLDLRLGRALTLDRLELTAAAWQSDQPDGDRFGADDLILSMRQEGAPESYRLSLAARGFTPGRRLRLGALAGGSGLPGTFDALSAEAQLRFDRPWDRRALEDRRPQPRAIVLDDADIHWGPLRLQARGAVDIDPAGRPGGEIALRAENWREMLMLAEQAGVIPAETAAPLRRVLELLAGTGDDSDTLDTQLRFADGRMSLGPLPLGPAPQITLR</sequence>
<dbReference type="Proteomes" id="UP001243757">
    <property type="component" value="Unassembled WGS sequence"/>
</dbReference>
<reference evidence="1 2" key="1">
    <citation type="submission" date="2023-05" db="EMBL/GenBank/DDBJ databases">
        <title>Pseudodonghicola sp. nov.</title>
        <authorList>
            <person name="Huang J."/>
        </authorList>
    </citation>
    <scope>NUCLEOTIDE SEQUENCE [LARGE SCALE GENOMIC DNA]</scope>
    <source>
        <strain evidence="1 2">IC7</strain>
    </source>
</reference>
<comment type="caution">
    <text evidence="1">The sequence shown here is derived from an EMBL/GenBank/DDBJ whole genome shotgun (WGS) entry which is preliminary data.</text>
</comment>
<dbReference type="RefSeq" id="WP_284480236.1">
    <property type="nucleotide sequence ID" value="NZ_JASNJD010000004.1"/>
</dbReference>
<gene>
    <name evidence="1" type="ORF">QO033_07005</name>
</gene>
<organism evidence="1 2">
    <name type="scientific">Pseudodonghicola flavimaris</name>
    <dbReference type="NCBI Taxonomy" id="3050036"/>
    <lineage>
        <taxon>Bacteria</taxon>
        <taxon>Pseudomonadati</taxon>
        <taxon>Pseudomonadota</taxon>
        <taxon>Alphaproteobacteria</taxon>
        <taxon>Rhodobacterales</taxon>
        <taxon>Paracoccaceae</taxon>
        <taxon>Pseudodonghicola</taxon>
    </lineage>
</organism>
<keyword evidence="2" id="KW-1185">Reference proteome</keyword>
<accession>A0ABT7EYL5</accession>